<organism evidence="16 17">
    <name type="scientific">Candidatus Xianfuyuplasma coldseepsis</name>
    <dbReference type="NCBI Taxonomy" id="2782163"/>
    <lineage>
        <taxon>Bacteria</taxon>
        <taxon>Bacillati</taxon>
        <taxon>Mycoplasmatota</taxon>
        <taxon>Mollicutes</taxon>
        <taxon>Candidatus Izemoplasmatales</taxon>
        <taxon>Candidatus Izemoplasmataceae</taxon>
        <taxon>Candidatus Xianfuyuplasma</taxon>
    </lineage>
</organism>
<dbReference type="GO" id="GO:0032357">
    <property type="term" value="F:oxidized purine DNA binding"/>
    <property type="evidence" value="ECO:0007669"/>
    <property type="project" value="TreeGrafter"/>
</dbReference>
<keyword evidence="8 14" id="KW-0227">DNA damage</keyword>
<dbReference type="GO" id="GO:0034039">
    <property type="term" value="F:8-oxo-7,8-dihydroguanine DNA N-glycosylase activity"/>
    <property type="evidence" value="ECO:0007669"/>
    <property type="project" value="TreeGrafter"/>
</dbReference>
<keyword evidence="10 14" id="KW-0408">Iron</keyword>
<dbReference type="PANTHER" id="PTHR42944">
    <property type="entry name" value="ADENINE DNA GLYCOSYLASE"/>
    <property type="match status" value="1"/>
</dbReference>
<dbReference type="InterPro" id="IPR003265">
    <property type="entry name" value="HhH-GPD_domain"/>
</dbReference>
<evidence type="ECO:0000256" key="5">
    <source>
        <dbReference type="ARBA" id="ARBA00022023"/>
    </source>
</evidence>
<dbReference type="AlphaFoldDB" id="A0A7L7KQW2"/>
<keyword evidence="6" id="KW-0004">4Fe-4S</keyword>
<dbReference type="FunFam" id="1.10.340.30:FF:000002">
    <property type="entry name" value="Adenine DNA glycosylase"/>
    <property type="match status" value="1"/>
</dbReference>
<keyword evidence="7" id="KW-0479">Metal-binding</keyword>
<evidence type="ECO:0000256" key="13">
    <source>
        <dbReference type="ARBA" id="ARBA00023295"/>
    </source>
</evidence>
<dbReference type="NCBIfam" id="TIGR01084">
    <property type="entry name" value="mutY"/>
    <property type="match status" value="1"/>
</dbReference>
<dbReference type="GO" id="GO:0035485">
    <property type="term" value="F:adenine/guanine mispair binding"/>
    <property type="evidence" value="ECO:0007669"/>
    <property type="project" value="TreeGrafter"/>
</dbReference>
<evidence type="ECO:0000256" key="11">
    <source>
        <dbReference type="ARBA" id="ARBA00023014"/>
    </source>
</evidence>
<dbReference type="InterPro" id="IPR023170">
    <property type="entry name" value="HhH_base_excis_C"/>
</dbReference>
<dbReference type="GO" id="GO:0051539">
    <property type="term" value="F:4 iron, 4 sulfur cluster binding"/>
    <property type="evidence" value="ECO:0007669"/>
    <property type="project" value="UniProtKB-UniRule"/>
</dbReference>
<evidence type="ECO:0000256" key="12">
    <source>
        <dbReference type="ARBA" id="ARBA00023204"/>
    </source>
</evidence>
<dbReference type="Gene3D" id="3.90.79.10">
    <property type="entry name" value="Nucleoside Triphosphate Pyrophosphohydrolase"/>
    <property type="match status" value="1"/>
</dbReference>
<evidence type="ECO:0000313" key="16">
    <source>
        <dbReference type="EMBL" id="QMS84606.1"/>
    </source>
</evidence>
<keyword evidence="9" id="KW-0378">Hydrolase</keyword>
<keyword evidence="13 14" id="KW-0326">Glycosidase</keyword>
<evidence type="ECO:0000256" key="8">
    <source>
        <dbReference type="ARBA" id="ARBA00022763"/>
    </source>
</evidence>
<dbReference type="InterPro" id="IPR029119">
    <property type="entry name" value="MutY_C"/>
</dbReference>
<comment type="function">
    <text evidence="2">Adenine glycosylase active on G-A mispairs. MutY also corrects error-prone DNA synthesis past GO lesions which are due to the oxidatively damaged form of guanine: 7,8-dihydro-8-oxoguanine (8-oxo-dGTP).</text>
</comment>
<evidence type="ECO:0000256" key="10">
    <source>
        <dbReference type="ARBA" id="ARBA00023004"/>
    </source>
</evidence>
<evidence type="ECO:0000256" key="1">
    <source>
        <dbReference type="ARBA" id="ARBA00000843"/>
    </source>
</evidence>
<dbReference type="Proteomes" id="UP000514720">
    <property type="component" value="Chromosome"/>
</dbReference>
<dbReference type="Pfam" id="PF00730">
    <property type="entry name" value="HhH-GPD"/>
    <property type="match status" value="1"/>
</dbReference>
<dbReference type="CDD" id="cd03431">
    <property type="entry name" value="NUDIX_DNA_Glycosylase_C-MutY"/>
    <property type="match status" value="1"/>
</dbReference>
<feature type="domain" description="HhH-GPD" evidence="15">
    <location>
        <begin position="38"/>
        <end position="189"/>
    </location>
</feature>
<dbReference type="SUPFAM" id="SSF55811">
    <property type="entry name" value="Nudix"/>
    <property type="match status" value="1"/>
</dbReference>
<dbReference type="EMBL" id="CP048914">
    <property type="protein sequence ID" value="QMS84606.1"/>
    <property type="molecule type" value="Genomic_DNA"/>
</dbReference>
<dbReference type="InterPro" id="IPR011257">
    <property type="entry name" value="DNA_glycosylase"/>
</dbReference>
<dbReference type="InterPro" id="IPR044298">
    <property type="entry name" value="MIG/MutY"/>
</dbReference>
<evidence type="ECO:0000256" key="9">
    <source>
        <dbReference type="ARBA" id="ARBA00022801"/>
    </source>
</evidence>
<dbReference type="PANTHER" id="PTHR42944:SF1">
    <property type="entry name" value="ADENINE DNA GLYCOSYLASE"/>
    <property type="match status" value="1"/>
</dbReference>
<reference evidence="16 17" key="1">
    <citation type="submission" date="2020-02" db="EMBL/GenBank/DDBJ databases">
        <authorList>
            <person name="Zheng R.K."/>
            <person name="Sun C.M."/>
        </authorList>
    </citation>
    <scope>NUCLEOTIDE SEQUENCE [LARGE SCALE GENOMIC DNA]</scope>
    <source>
        <strain evidence="17">zrk13</strain>
    </source>
</reference>
<dbReference type="CDD" id="cd00056">
    <property type="entry name" value="ENDO3c"/>
    <property type="match status" value="1"/>
</dbReference>
<evidence type="ECO:0000256" key="6">
    <source>
        <dbReference type="ARBA" id="ARBA00022485"/>
    </source>
</evidence>
<comment type="catalytic activity">
    <reaction evidence="1 14">
        <text>Hydrolyzes free adenine bases from 7,8-dihydro-8-oxoguanine:adenine mismatched double-stranded DNA, leaving an apurinic site.</text>
        <dbReference type="EC" id="3.2.2.31"/>
    </reaction>
</comment>
<dbReference type="KEGG" id="xcl:G4Z02_02180"/>
<accession>A0A7L7KQW2</accession>
<dbReference type="Pfam" id="PF14815">
    <property type="entry name" value="NUDIX_4"/>
    <property type="match status" value="1"/>
</dbReference>
<dbReference type="InterPro" id="IPR000445">
    <property type="entry name" value="HhH_motif"/>
</dbReference>
<gene>
    <name evidence="16" type="primary">mutY</name>
    <name evidence="16" type="ORF">G4Z02_02180</name>
</gene>
<dbReference type="GO" id="GO:0000701">
    <property type="term" value="F:purine-specific mismatch base pair DNA N-glycosylase activity"/>
    <property type="evidence" value="ECO:0007669"/>
    <property type="project" value="UniProtKB-EC"/>
</dbReference>
<comment type="similarity">
    <text evidence="3 14">Belongs to the Nth/MutY family.</text>
</comment>
<dbReference type="SMART" id="SM00478">
    <property type="entry name" value="ENDO3c"/>
    <property type="match status" value="1"/>
</dbReference>
<dbReference type="GO" id="GO:0046872">
    <property type="term" value="F:metal ion binding"/>
    <property type="evidence" value="ECO:0007669"/>
    <property type="project" value="UniProtKB-UniRule"/>
</dbReference>
<dbReference type="InterPro" id="IPR015797">
    <property type="entry name" value="NUDIX_hydrolase-like_dom_sf"/>
</dbReference>
<evidence type="ECO:0000256" key="4">
    <source>
        <dbReference type="ARBA" id="ARBA00012045"/>
    </source>
</evidence>
<evidence type="ECO:0000256" key="14">
    <source>
        <dbReference type="RuleBase" id="RU365096"/>
    </source>
</evidence>
<comment type="cofactor">
    <cofactor evidence="14">
        <name>[4Fe-4S] cluster</name>
        <dbReference type="ChEBI" id="CHEBI:49883"/>
    </cofactor>
    <text evidence="14">Binds 1 [4Fe-4S] cluster.</text>
</comment>
<dbReference type="SUPFAM" id="SSF48150">
    <property type="entry name" value="DNA-glycosylase"/>
    <property type="match status" value="1"/>
</dbReference>
<proteinExistence type="inferred from homology"/>
<keyword evidence="11" id="KW-0411">Iron-sulfur</keyword>
<dbReference type="Gene3D" id="1.10.1670.10">
    <property type="entry name" value="Helix-hairpin-Helix base-excision DNA repair enzymes (C-terminal)"/>
    <property type="match status" value="1"/>
</dbReference>
<dbReference type="Pfam" id="PF00633">
    <property type="entry name" value="HHH"/>
    <property type="match status" value="1"/>
</dbReference>
<dbReference type="RefSeq" id="WP_258878224.1">
    <property type="nucleotide sequence ID" value="NZ_CP048914.1"/>
</dbReference>
<keyword evidence="12" id="KW-0234">DNA repair</keyword>
<evidence type="ECO:0000313" key="17">
    <source>
        <dbReference type="Proteomes" id="UP000514720"/>
    </source>
</evidence>
<evidence type="ECO:0000256" key="2">
    <source>
        <dbReference type="ARBA" id="ARBA00002933"/>
    </source>
</evidence>
<protein>
    <recommendedName>
        <fullName evidence="5 14">Adenine DNA glycosylase</fullName>
        <ecNumber evidence="4 14">3.2.2.31</ecNumber>
    </recommendedName>
</protein>
<dbReference type="GO" id="GO:0006298">
    <property type="term" value="P:mismatch repair"/>
    <property type="evidence" value="ECO:0007669"/>
    <property type="project" value="TreeGrafter"/>
</dbReference>
<evidence type="ECO:0000256" key="7">
    <source>
        <dbReference type="ARBA" id="ARBA00022723"/>
    </source>
</evidence>
<evidence type="ECO:0000256" key="3">
    <source>
        <dbReference type="ARBA" id="ARBA00008343"/>
    </source>
</evidence>
<dbReference type="InterPro" id="IPR005760">
    <property type="entry name" value="A/G_AdeGlyc_MutY"/>
</dbReference>
<dbReference type="EC" id="3.2.2.31" evidence="4 14"/>
<name>A0A7L7KQW2_9MOLU</name>
<dbReference type="GO" id="GO:0006284">
    <property type="term" value="P:base-excision repair"/>
    <property type="evidence" value="ECO:0007669"/>
    <property type="project" value="UniProtKB-UniRule"/>
</dbReference>
<dbReference type="Gene3D" id="1.10.340.30">
    <property type="entry name" value="Hypothetical protein, domain 2"/>
    <property type="match status" value="1"/>
</dbReference>
<keyword evidence="17" id="KW-1185">Reference proteome</keyword>
<evidence type="ECO:0000259" key="15">
    <source>
        <dbReference type="SMART" id="SM00478"/>
    </source>
</evidence>
<sequence length="344" mass="39555">MNPIEFQQELLSWYDHQKRILPWRDNPDPYHVWISEIMLQQTRVETVIPYFERFISNVPTVRDLATLDDDILHKLWEGLGYYSRASNLKKAAIKIVNDYDGVIPQRVEELQSLPGIGPYTSGAIASIAFDQPYTAVDGNVLRVFARITANKNNIKDPKTKRLIKETVEYLLPESRVGDFNQALMEIGATVCKPNGAPDCTQCPLQKYCQAYHQNLTDVIPIKQQKTKRKIKNITVLVVKYNGRYLIEKRPEKGLLASLYQFPNFEGKLALNDIKLVLKGIKTVKKLKSSTHIFSHLEWHMTGYHVTLSEQIEGLFVTRKEMEETYSIPTAFKAFKSYILGGHHE</sequence>